<feature type="transmembrane region" description="Helical" evidence="10">
    <location>
        <begin position="20"/>
        <end position="44"/>
    </location>
</feature>
<sequence length="115" mass="11758">MIGGALGASLRLLTGVLLPFGAWTTLGINGLGCLLLGFFLTYTAGGRLSEPLRTGISAGVLGGFTTFSTFSVETIAFLQKGLWLQAASYVAASLLGGVILAWCGMLAARKAGRTS</sequence>
<dbReference type="GO" id="GO:0046872">
    <property type="term" value="F:metal ion binding"/>
    <property type="evidence" value="ECO:0007669"/>
    <property type="project" value="UniProtKB-KW"/>
</dbReference>
<comment type="catalytic activity">
    <reaction evidence="8">
        <text>fluoride(in) = fluoride(out)</text>
        <dbReference type="Rhea" id="RHEA:76159"/>
        <dbReference type="ChEBI" id="CHEBI:17051"/>
    </reaction>
    <physiologicalReaction direction="left-to-right" evidence="8">
        <dbReference type="Rhea" id="RHEA:76160"/>
    </physiologicalReaction>
</comment>
<keyword evidence="10" id="KW-0479">Metal-binding</keyword>
<keyword evidence="5 10" id="KW-0472">Membrane</keyword>
<feature type="transmembrane region" description="Helical" evidence="10">
    <location>
        <begin position="56"/>
        <end position="77"/>
    </location>
</feature>
<keyword evidence="6 10" id="KW-0407">Ion channel</keyword>
<accession>A0A1Y0ITD2</accession>
<keyword evidence="10" id="KW-0915">Sodium</keyword>
<dbReference type="Proteomes" id="UP000195437">
    <property type="component" value="Chromosome"/>
</dbReference>
<keyword evidence="4 10" id="KW-1133">Transmembrane helix</keyword>
<dbReference type="OrthoDB" id="9815830at2"/>
<comment type="activity regulation">
    <text evidence="10">Na(+) is not transported, but it plays an essential structural role and its presence is essential for fluoride channel function.</text>
</comment>
<evidence type="ECO:0000256" key="4">
    <source>
        <dbReference type="ARBA" id="ARBA00022989"/>
    </source>
</evidence>
<evidence type="ECO:0000256" key="3">
    <source>
        <dbReference type="ARBA" id="ARBA00022692"/>
    </source>
</evidence>
<dbReference type="HAMAP" id="MF_00454">
    <property type="entry name" value="FluC"/>
    <property type="match status" value="1"/>
</dbReference>
<evidence type="ECO:0000256" key="5">
    <source>
        <dbReference type="ARBA" id="ARBA00023136"/>
    </source>
</evidence>
<keyword evidence="10" id="KW-0406">Ion transport</keyword>
<feature type="transmembrane region" description="Helical" evidence="10">
    <location>
        <begin position="89"/>
        <end position="108"/>
    </location>
</feature>
<evidence type="ECO:0000313" key="11">
    <source>
        <dbReference type="EMBL" id="ARU63858.1"/>
    </source>
</evidence>
<evidence type="ECO:0000313" key="12">
    <source>
        <dbReference type="Proteomes" id="UP000195437"/>
    </source>
</evidence>
<dbReference type="GO" id="GO:0005886">
    <property type="term" value="C:plasma membrane"/>
    <property type="evidence" value="ECO:0007669"/>
    <property type="project" value="UniProtKB-SubCell"/>
</dbReference>
<evidence type="ECO:0000256" key="8">
    <source>
        <dbReference type="ARBA" id="ARBA00035585"/>
    </source>
</evidence>
<dbReference type="PANTHER" id="PTHR28259">
    <property type="entry name" value="FLUORIDE EXPORT PROTEIN 1-RELATED"/>
    <property type="match status" value="1"/>
</dbReference>
<keyword evidence="10" id="KW-0813">Transport</keyword>
<dbReference type="PANTHER" id="PTHR28259:SF1">
    <property type="entry name" value="FLUORIDE EXPORT PROTEIN 1-RELATED"/>
    <property type="match status" value="1"/>
</dbReference>
<protein>
    <recommendedName>
        <fullName evidence="10">Fluoride-specific ion channel FluC</fullName>
    </recommendedName>
</protein>
<keyword evidence="12" id="KW-1185">Reference proteome</keyword>
<comment type="subcellular location">
    <subcellularLocation>
        <location evidence="1 10">Cell membrane</location>
        <topology evidence="1 10">Multi-pass membrane protein</topology>
    </subcellularLocation>
</comment>
<name>A0A1Y0ITD2_9BACL</name>
<dbReference type="Pfam" id="PF02537">
    <property type="entry name" value="CRCB"/>
    <property type="match status" value="1"/>
</dbReference>
<evidence type="ECO:0000256" key="1">
    <source>
        <dbReference type="ARBA" id="ARBA00004651"/>
    </source>
</evidence>
<proteinExistence type="inferred from homology"/>
<evidence type="ECO:0000256" key="7">
    <source>
        <dbReference type="ARBA" id="ARBA00035120"/>
    </source>
</evidence>
<keyword evidence="2 10" id="KW-1003">Cell membrane</keyword>
<dbReference type="InterPro" id="IPR003691">
    <property type="entry name" value="FluC"/>
</dbReference>
<evidence type="ECO:0000256" key="10">
    <source>
        <dbReference type="HAMAP-Rule" id="MF_00454"/>
    </source>
</evidence>
<evidence type="ECO:0000256" key="9">
    <source>
        <dbReference type="ARBA" id="ARBA00049940"/>
    </source>
</evidence>
<reference evidence="12" key="1">
    <citation type="submission" date="2017-05" db="EMBL/GenBank/DDBJ databases">
        <authorList>
            <person name="Sung H."/>
        </authorList>
    </citation>
    <scope>NUCLEOTIDE SEQUENCE [LARGE SCALE GENOMIC DNA]</scope>
    <source>
        <strain evidence="12">AR23208</strain>
    </source>
</reference>
<evidence type="ECO:0000256" key="2">
    <source>
        <dbReference type="ARBA" id="ARBA00022475"/>
    </source>
</evidence>
<comment type="similarity">
    <text evidence="7 10">Belongs to the fluoride channel Fluc/FEX (TC 1.A.43) family.</text>
</comment>
<feature type="binding site" evidence="10">
    <location>
        <position position="62"/>
    </location>
    <ligand>
        <name>Na(+)</name>
        <dbReference type="ChEBI" id="CHEBI:29101"/>
        <note>structural</note>
    </ligand>
</feature>
<dbReference type="GO" id="GO:0062054">
    <property type="term" value="F:fluoride channel activity"/>
    <property type="evidence" value="ECO:0007669"/>
    <property type="project" value="UniProtKB-UniRule"/>
</dbReference>
<gene>
    <name evidence="10" type="primary">fluC</name>
    <name evidence="10" type="synonym">crcB</name>
    <name evidence="11" type="ORF">CBW65_10220</name>
</gene>
<dbReference type="AlphaFoldDB" id="A0A1Y0ITD2"/>
<evidence type="ECO:0000256" key="6">
    <source>
        <dbReference type="ARBA" id="ARBA00023303"/>
    </source>
</evidence>
<feature type="binding site" evidence="10">
    <location>
        <position position="65"/>
    </location>
    <ligand>
        <name>Na(+)</name>
        <dbReference type="ChEBI" id="CHEBI:29101"/>
        <note>structural</note>
    </ligand>
</feature>
<organism evidence="11 12">
    <name type="scientific">Tumebacillus avium</name>
    <dbReference type="NCBI Taxonomy" id="1903704"/>
    <lineage>
        <taxon>Bacteria</taxon>
        <taxon>Bacillati</taxon>
        <taxon>Bacillota</taxon>
        <taxon>Bacilli</taxon>
        <taxon>Bacillales</taxon>
        <taxon>Alicyclobacillaceae</taxon>
        <taxon>Tumebacillus</taxon>
    </lineage>
</organism>
<dbReference type="EMBL" id="CP021434">
    <property type="protein sequence ID" value="ARU63858.1"/>
    <property type="molecule type" value="Genomic_DNA"/>
</dbReference>
<dbReference type="KEGG" id="tum:CBW65_10220"/>
<comment type="function">
    <text evidence="9 10">Fluoride-specific ion channel. Important for reducing fluoride concentration in the cell, thus reducing its toxicity.</text>
</comment>
<dbReference type="GO" id="GO:0140114">
    <property type="term" value="P:cellular detoxification of fluoride"/>
    <property type="evidence" value="ECO:0007669"/>
    <property type="project" value="UniProtKB-UniRule"/>
</dbReference>
<keyword evidence="3 10" id="KW-0812">Transmembrane</keyword>